<evidence type="ECO:0000256" key="7">
    <source>
        <dbReference type="ARBA" id="ARBA00022759"/>
    </source>
</evidence>
<dbReference type="PROSITE" id="PS50158">
    <property type="entry name" value="ZF_CCHC"/>
    <property type="match status" value="1"/>
</dbReference>
<dbReference type="InterPro" id="IPR021109">
    <property type="entry name" value="Peptidase_aspartic_dom_sf"/>
</dbReference>
<feature type="compositionally biased region" description="Basic and acidic residues" evidence="11">
    <location>
        <begin position="539"/>
        <end position="550"/>
    </location>
</feature>
<evidence type="ECO:0000256" key="3">
    <source>
        <dbReference type="ARBA" id="ARBA00022679"/>
    </source>
</evidence>
<keyword evidence="6" id="KW-0064">Aspartyl protease</keyword>
<evidence type="ECO:0000313" key="14">
    <source>
        <dbReference type="EMBL" id="OXA39571.1"/>
    </source>
</evidence>
<protein>
    <recommendedName>
        <fullName evidence="1">RNA-directed DNA polymerase</fullName>
        <ecNumber evidence="1">2.7.7.49</ecNumber>
    </recommendedName>
</protein>
<dbReference type="GO" id="GO:0004190">
    <property type="term" value="F:aspartic-type endopeptidase activity"/>
    <property type="evidence" value="ECO:0007669"/>
    <property type="project" value="UniProtKB-KW"/>
</dbReference>
<keyword evidence="15" id="KW-1185">Reference proteome</keyword>
<feature type="compositionally biased region" description="Pro residues" evidence="11">
    <location>
        <begin position="835"/>
        <end position="861"/>
    </location>
</feature>
<feature type="compositionally biased region" description="Low complexity" evidence="11">
    <location>
        <begin position="823"/>
        <end position="834"/>
    </location>
</feature>
<name>A0A226D4J9_FOLCA</name>
<keyword evidence="10" id="KW-0863">Zinc-finger</keyword>
<keyword evidence="4" id="KW-0548">Nucleotidyltransferase</keyword>
<evidence type="ECO:0000256" key="8">
    <source>
        <dbReference type="ARBA" id="ARBA00023125"/>
    </source>
</evidence>
<dbReference type="Pfam" id="PF17919">
    <property type="entry name" value="RT_RNaseH_2"/>
    <property type="match status" value="1"/>
</dbReference>
<evidence type="ECO:0000256" key="5">
    <source>
        <dbReference type="ARBA" id="ARBA00022722"/>
    </source>
</evidence>
<comment type="caution">
    <text evidence="14">The sequence shown here is derived from an EMBL/GenBank/DDBJ whole genome shotgun (WGS) entry which is preliminary data.</text>
</comment>
<keyword evidence="5" id="KW-0540">Nuclease</keyword>
<keyword evidence="2" id="KW-0645">Protease</keyword>
<dbReference type="SUPFAM" id="SSF50630">
    <property type="entry name" value="Acid proteases"/>
    <property type="match status" value="1"/>
</dbReference>
<dbReference type="GO" id="GO:0003964">
    <property type="term" value="F:RNA-directed DNA polymerase activity"/>
    <property type="evidence" value="ECO:0007669"/>
    <property type="project" value="UniProtKB-EC"/>
</dbReference>
<reference evidence="14 15" key="1">
    <citation type="submission" date="2015-12" db="EMBL/GenBank/DDBJ databases">
        <title>The genome of Folsomia candida.</title>
        <authorList>
            <person name="Faddeeva A."/>
            <person name="Derks M.F."/>
            <person name="Anvar Y."/>
            <person name="Smit S."/>
            <person name="Van Straalen N."/>
            <person name="Roelofs D."/>
        </authorList>
    </citation>
    <scope>NUCLEOTIDE SEQUENCE [LARGE SCALE GENOMIC DNA]</scope>
    <source>
        <strain evidence="14 15">VU population</strain>
        <tissue evidence="14">Whole body</tissue>
    </source>
</reference>
<dbReference type="InterPro" id="IPR041577">
    <property type="entry name" value="RT_RNaseH_2"/>
</dbReference>
<keyword evidence="8" id="KW-0238">DNA-binding</keyword>
<dbReference type="GO" id="GO:0004519">
    <property type="term" value="F:endonuclease activity"/>
    <property type="evidence" value="ECO:0007669"/>
    <property type="project" value="UniProtKB-KW"/>
</dbReference>
<dbReference type="CDD" id="cd00303">
    <property type="entry name" value="retropepsin_like"/>
    <property type="match status" value="1"/>
</dbReference>
<dbReference type="InterPro" id="IPR043128">
    <property type="entry name" value="Rev_trsase/Diguanyl_cyclase"/>
</dbReference>
<dbReference type="InterPro" id="IPR050951">
    <property type="entry name" value="Retrovirus_Pol_polyprotein"/>
</dbReference>
<dbReference type="Proteomes" id="UP000198287">
    <property type="component" value="Unassembled WGS sequence"/>
</dbReference>
<dbReference type="FunFam" id="3.30.70.270:FF:000020">
    <property type="entry name" value="Transposon Tf2-6 polyprotein-like Protein"/>
    <property type="match status" value="1"/>
</dbReference>
<dbReference type="SUPFAM" id="SSF57756">
    <property type="entry name" value="Retrovirus zinc finger-like domains"/>
    <property type="match status" value="1"/>
</dbReference>
<keyword evidence="7" id="KW-0378">Hydrolase</keyword>
<feature type="compositionally biased region" description="Polar residues" evidence="11">
    <location>
        <begin position="52"/>
        <end position="61"/>
    </location>
</feature>
<proteinExistence type="predicted"/>
<evidence type="ECO:0000256" key="2">
    <source>
        <dbReference type="ARBA" id="ARBA00022670"/>
    </source>
</evidence>
<feature type="region of interest" description="Disordered" evidence="11">
    <location>
        <begin position="122"/>
        <end position="141"/>
    </location>
</feature>
<keyword evidence="10" id="KW-0479">Metal-binding</keyword>
<feature type="region of interest" description="Disordered" evidence="11">
    <location>
        <begin position="539"/>
        <end position="634"/>
    </location>
</feature>
<dbReference type="EC" id="2.7.7.49" evidence="1"/>
<dbReference type="GO" id="GO:0008270">
    <property type="term" value="F:zinc ion binding"/>
    <property type="evidence" value="ECO:0007669"/>
    <property type="project" value="UniProtKB-KW"/>
</dbReference>
<dbReference type="PANTHER" id="PTHR37984">
    <property type="entry name" value="PROTEIN CBG26694"/>
    <property type="match status" value="1"/>
</dbReference>
<dbReference type="CDD" id="cd01647">
    <property type="entry name" value="RT_LTR"/>
    <property type="match status" value="1"/>
</dbReference>
<sequence>MPLWNFFSRRTDPSPPPSNLLAAPESVFVSGRRFSHLRDPIDPASDRDHQIVSPTDSSQCGVVTDDFGDTNSDPLPLSHLPSAPDPDHSASSILPGNINDNLLNNQVRPPSVTFIRENQPVNFVPTPEPSRPPNPPPPPPANTFFFGPRALNPDAVFRFPSSPSPFIRPPPPNRPPVPPPTPAAATANMAARNFFTGSPPQPAPLVNINLEMPKYGHELSKLGLRLFIQRFQRWAEAKRLTVPQAKLTLPLAFSNATAQHYFMINFAEQDNPAIDWATFINNFLTKCPMEVDDHTSVLDLLKSPKPELEKASVYLQRLRAAMFEEYTRHAEPDIIRLLMDNLDPSLRQFLECKGPPLTYGDLVSLVKHYEDRGLQKTLTPQLQPPVTIISPTAPPQSVGLDAFAGLHQAPVTPLAPPTAQPKPVNNATDGGLSLGVNLTNVKNMQGLLNHLSDLQAAIMRLNVSPSQNHGSRSRPDQSQDNRAPRPNGQRPSFECYYCGIRGHRIIECRKKMMAFNLTAKGVVAMVGIVITILSGAGYRRDNRRRDDSPRDHRRRNDNRGYRRRDDSPRDQRRNSDFQQRRHDESPRRRDNFHHNTTDRDDTRRENHQLICPPSLKPLKSILRPSSPSLDPAGPRHVTFNQNTIDLRINLQDFSANHGPVTIDTFINNQRITATVDNGAKASIITEALAVGLPRINPNLPYRLSDFGNHTIRDCGLVILPLKIGTRQVTYPFFVVPSSPCPLLLRHDFQEHFLLSSNESFRCLMSPILGSVPYTSAPQRLFHSCDNKEIMQSLNRNMDMKLLDASQRTPATQPEQPPKPQPLLPSLTISPAASGPLPPPPPPLPSALLSPPPAALSPPPAAAAELSPPPFLMDLTKLKINPNISPPTRAKLLSLITEFKHIFSWDPTKLGRTDRVEFDIDTGDLPPIRMQQFNHPEKIHRDIKSHVDKLLAQGIVRPIRGSWSSPCFFVPKKDDDGNLTSQRFTVDYRSLNRITKKVQWPQTRIDDIFQSLRGKKYFTSLDFTSGCYQVPMTPDAQEKATFVTREGTFAPSVLPFGVSNGPARFAELLDEVLSGLKGEVCQNFFDDIVSAGETEEEALEKLRLIFERIAAEGLTLKPYKCDFLQDEINLLGFSLSAMGTKPDEKKLRGVSQLKPPTTGHKVKKLVAFFSYFRKYIPNFSRIVHPLQCLSTIRGNITWTEEHQAAFDTVIARLLSRPVLRVFDPALPTLLETDASSYGLGAGLFQFYEGEKHPVAFISRTLSVAEKRYPSVMLELTAICWALKRLRPLI</sequence>
<feature type="domain" description="CCHC-type" evidence="12">
    <location>
        <begin position="495"/>
        <end position="510"/>
    </location>
</feature>
<dbReference type="GO" id="GO:0003677">
    <property type="term" value="F:DNA binding"/>
    <property type="evidence" value="ECO:0007669"/>
    <property type="project" value="UniProtKB-KW"/>
</dbReference>
<evidence type="ECO:0000256" key="4">
    <source>
        <dbReference type="ARBA" id="ARBA00022695"/>
    </source>
</evidence>
<feature type="region of interest" description="Disordered" evidence="11">
    <location>
        <begin position="465"/>
        <end position="493"/>
    </location>
</feature>
<evidence type="ECO:0000259" key="12">
    <source>
        <dbReference type="PROSITE" id="PS50158"/>
    </source>
</evidence>
<evidence type="ECO:0000259" key="13">
    <source>
        <dbReference type="PROSITE" id="PS50878"/>
    </source>
</evidence>
<keyword evidence="3" id="KW-0808">Transferase</keyword>
<evidence type="ECO:0000256" key="11">
    <source>
        <dbReference type="SAM" id="MobiDB-lite"/>
    </source>
</evidence>
<dbReference type="Gene3D" id="2.40.70.10">
    <property type="entry name" value="Acid Proteases"/>
    <property type="match status" value="1"/>
</dbReference>
<dbReference type="STRING" id="158441.A0A226D4J9"/>
<feature type="compositionally biased region" description="Basic and acidic residues" evidence="11">
    <location>
        <begin position="36"/>
        <end position="50"/>
    </location>
</feature>
<dbReference type="InterPro" id="IPR036875">
    <property type="entry name" value="Znf_CCHC_sf"/>
</dbReference>
<dbReference type="Gene3D" id="3.10.10.10">
    <property type="entry name" value="HIV Type 1 Reverse Transcriptase, subunit A, domain 1"/>
    <property type="match status" value="1"/>
</dbReference>
<evidence type="ECO:0000256" key="1">
    <source>
        <dbReference type="ARBA" id="ARBA00012493"/>
    </source>
</evidence>
<dbReference type="InterPro" id="IPR001878">
    <property type="entry name" value="Znf_CCHC"/>
</dbReference>
<keyword evidence="7" id="KW-0255">Endonuclease</keyword>
<dbReference type="Gene3D" id="3.30.70.270">
    <property type="match status" value="2"/>
</dbReference>
<feature type="region of interest" description="Disordered" evidence="11">
    <location>
        <begin position="36"/>
        <end position="104"/>
    </location>
</feature>
<accession>A0A226D4J9</accession>
<evidence type="ECO:0000256" key="6">
    <source>
        <dbReference type="ARBA" id="ARBA00022750"/>
    </source>
</evidence>
<dbReference type="InterPro" id="IPR043502">
    <property type="entry name" value="DNA/RNA_pol_sf"/>
</dbReference>
<evidence type="ECO:0000256" key="9">
    <source>
        <dbReference type="ARBA" id="ARBA00023268"/>
    </source>
</evidence>
<feature type="compositionally biased region" description="Basic and acidic residues" evidence="11">
    <location>
        <begin position="473"/>
        <end position="483"/>
    </location>
</feature>
<dbReference type="PROSITE" id="PS50878">
    <property type="entry name" value="RT_POL"/>
    <property type="match status" value="1"/>
</dbReference>
<feature type="domain" description="Reverse transcriptase" evidence="13">
    <location>
        <begin position="950"/>
        <end position="1134"/>
    </location>
</feature>
<keyword evidence="10" id="KW-0862">Zinc</keyword>
<evidence type="ECO:0000313" key="15">
    <source>
        <dbReference type="Proteomes" id="UP000198287"/>
    </source>
</evidence>
<dbReference type="Pfam" id="PF00078">
    <property type="entry name" value="RVT_1"/>
    <property type="match status" value="1"/>
</dbReference>
<dbReference type="EMBL" id="LNIX01000038">
    <property type="protein sequence ID" value="OXA39571.1"/>
    <property type="molecule type" value="Genomic_DNA"/>
</dbReference>
<gene>
    <name evidence="14" type="ORF">Fcan01_25654</name>
</gene>
<dbReference type="SUPFAM" id="SSF56672">
    <property type="entry name" value="DNA/RNA polymerases"/>
    <property type="match status" value="1"/>
</dbReference>
<feature type="region of interest" description="Disordered" evidence="11">
    <location>
        <begin position="806"/>
        <end position="861"/>
    </location>
</feature>
<dbReference type="GO" id="GO:0006508">
    <property type="term" value="P:proteolysis"/>
    <property type="evidence" value="ECO:0007669"/>
    <property type="project" value="UniProtKB-KW"/>
</dbReference>
<dbReference type="InterPro" id="IPR000477">
    <property type="entry name" value="RT_dom"/>
</dbReference>
<dbReference type="PANTHER" id="PTHR37984:SF5">
    <property type="entry name" value="PROTEIN NYNRIN-LIKE"/>
    <property type="match status" value="1"/>
</dbReference>
<feature type="compositionally biased region" description="Pro residues" evidence="11">
    <location>
        <begin position="126"/>
        <end position="141"/>
    </location>
</feature>
<feature type="compositionally biased region" description="Basic and acidic residues" evidence="11">
    <location>
        <begin position="557"/>
        <end position="607"/>
    </location>
</feature>
<evidence type="ECO:0000256" key="10">
    <source>
        <dbReference type="PROSITE-ProRule" id="PRU00047"/>
    </source>
</evidence>
<feature type="region of interest" description="Disordered" evidence="11">
    <location>
        <begin position="1"/>
        <end position="22"/>
    </location>
</feature>
<organism evidence="14 15">
    <name type="scientific">Folsomia candida</name>
    <name type="common">Springtail</name>
    <dbReference type="NCBI Taxonomy" id="158441"/>
    <lineage>
        <taxon>Eukaryota</taxon>
        <taxon>Metazoa</taxon>
        <taxon>Ecdysozoa</taxon>
        <taxon>Arthropoda</taxon>
        <taxon>Hexapoda</taxon>
        <taxon>Collembola</taxon>
        <taxon>Entomobryomorpha</taxon>
        <taxon>Isotomoidea</taxon>
        <taxon>Isotomidae</taxon>
        <taxon>Proisotominae</taxon>
        <taxon>Folsomia</taxon>
    </lineage>
</organism>
<keyword evidence="9" id="KW-0511">Multifunctional enzyme</keyword>